<name>A0AA36FAP7_OCTVU</name>
<feature type="transmembrane region" description="Helical" evidence="3">
    <location>
        <begin position="209"/>
        <end position="231"/>
    </location>
</feature>
<organism evidence="4 5">
    <name type="scientific">Octopus vulgaris</name>
    <name type="common">Common octopus</name>
    <dbReference type="NCBI Taxonomy" id="6645"/>
    <lineage>
        <taxon>Eukaryota</taxon>
        <taxon>Metazoa</taxon>
        <taxon>Spiralia</taxon>
        <taxon>Lophotrochozoa</taxon>
        <taxon>Mollusca</taxon>
        <taxon>Cephalopoda</taxon>
        <taxon>Coleoidea</taxon>
        <taxon>Octopodiformes</taxon>
        <taxon>Octopoda</taxon>
        <taxon>Incirrata</taxon>
        <taxon>Octopodidae</taxon>
        <taxon>Octopus</taxon>
    </lineage>
</organism>
<keyword evidence="5" id="KW-1185">Reference proteome</keyword>
<gene>
    <name evidence="4" type="ORF">OCTVUL_1B024096</name>
</gene>
<evidence type="ECO:0000256" key="1">
    <source>
        <dbReference type="SAM" id="Coils"/>
    </source>
</evidence>
<feature type="region of interest" description="Disordered" evidence="2">
    <location>
        <begin position="80"/>
        <end position="106"/>
    </location>
</feature>
<evidence type="ECO:0000313" key="5">
    <source>
        <dbReference type="Proteomes" id="UP001162480"/>
    </source>
</evidence>
<sequence>MKERNCQCSAPDVNKSVFDRLIQLRYPKNPNYYYINSHPQIRNTMSIDGENYLHPQNRTPPRLRLEPYPKKEIVPTKKHPGRFQRFDSGIGDLENSGSGEFPMQIPRSCSPRPFHYDYADYPSHQYEEVPIQTPSYSRDDSQLGRPTFNSSSDIPNEEENQSQSHSESSRKRVNPLYEAVCKTGLNQNDNQFKLPPNESIYKQFHCLRVAFTLVVAVVLLSLIAITTVILLNEPKENGNLLKEFQELKNKHMLLERKLEEIIQNQNNSDIAMRSLDNVIANKNEDIQDLFSYLNSSLLDFQTQLHNISKMTGPQGPPGVGDLSKCIYESRHNSGGQDVTSTIWAPLQNKLKNYIVMSATCSVYHGLSTQLREQNNQYQCKCYGHYPSGSMDKVCYIHLWLCPKKS</sequence>
<dbReference type="Proteomes" id="UP001162480">
    <property type="component" value="Chromosome 11"/>
</dbReference>
<feature type="coiled-coil region" evidence="1">
    <location>
        <begin position="237"/>
        <end position="264"/>
    </location>
</feature>
<keyword evidence="3" id="KW-0472">Membrane</keyword>
<feature type="region of interest" description="Disordered" evidence="2">
    <location>
        <begin position="134"/>
        <end position="172"/>
    </location>
</feature>
<evidence type="ECO:0000313" key="4">
    <source>
        <dbReference type="EMBL" id="CAI9730399.1"/>
    </source>
</evidence>
<proteinExistence type="predicted"/>
<dbReference type="AlphaFoldDB" id="A0AA36FAP7"/>
<reference evidence="4" key="1">
    <citation type="submission" date="2023-08" db="EMBL/GenBank/DDBJ databases">
        <authorList>
            <person name="Alioto T."/>
            <person name="Alioto T."/>
            <person name="Gomez Garrido J."/>
        </authorList>
    </citation>
    <scope>NUCLEOTIDE SEQUENCE</scope>
</reference>
<keyword evidence="3" id="KW-1133">Transmembrane helix</keyword>
<keyword evidence="1" id="KW-0175">Coiled coil</keyword>
<dbReference type="EMBL" id="OX597824">
    <property type="protein sequence ID" value="CAI9730399.1"/>
    <property type="molecule type" value="Genomic_DNA"/>
</dbReference>
<accession>A0AA36FAP7</accession>
<protein>
    <submittedName>
        <fullName evidence="4">Uncharacterized protein</fullName>
    </submittedName>
</protein>
<evidence type="ECO:0000256" key="2">
    <source>
        <dbReference type="SAM" id="MobiDB-lite"/>
    </source>
</evidence>
<evidence type="ECO:0000256" key="3">
    <source>
        <dbReference type="SAM" id="Phobius"/>
    </source>
</evidence>
<keyword evidence="3" id="KW-0812">Transmembrane</keyword>